<keyword evidence="4" id="KW-1185">Reference proteome</keyword>
<reference evidence="3" key="3">
    <citation type="submission" date="2025-09" db="UniProtKB">
        <authorList>
            <consortium name="Ensembl"/>
        </authorList>
    </citation>
    <scope>IDENTIFICATION</scope>
</reference>
<dbReference type="Pfam" id="PF13910">
    <property type="entry name" value="DUF4209"/>
    <property type="match status" value="1"/>
</dbReference>
<name>A0A4W2EPG7_BOBOX</name>
<dbReference type="InterPro" id="IPR039635">
    <property type="entry name" value="ERMARD"/>
</dbReference>
<gene>
    <name evidence="3" type="primary">ERMARD</name>
</gene>
<accession>A0A4W2EPG7</accession>
<protein>
    <submittedName>
        <fullName evidence="3">ER membrane associated RNA degradation</fullName>
    </submittedName>
</protein>
<proteinExistence type="predicted"/>
<evidence type="ECO:0000313" key="3">
    <source>
        <dbReference type="Ensembl" id="ENSBIXP00000038652.1"/>
    </source>
</evidence>
<keyword evidence="1" id="KW-0472">Membrane</keyword>
<dbReference type="PANTHER" id="PTHR31701:SF2">
    <property type="entry name" value="ENDOPLASMIC RETICULUM MEMBRANE-ASSOCIATED RNA DEGRADATION PROTEIN"/>
    <property type="match status" value="1"/>
</dbReference>
<feature type="transmembrane region" description="Helical" evidence="1">
    <location>
        <begin position="530"/>
        <end position="549"/>
    </location>
</feature>
<evidence type="ECO:0000313" key="4">
    <source>
        <dbReference type="Proteomes" id="UP000314981"/>
    </source>
</evidence>
<reference evidence="3" key="2">
    <citation type="submission" date="2025-08" db="UniProtKB">
        <authorList>
            <consortium name="Ensembl"/>
        </authorList>
    </citation>
    <scope>IDENTIFICATION</scope>
</reference>
<dbReference type="Ensembl" id="ENSBIXT00000031972.1">
    <property type="protein sequence ID" value="ENSBIXP00000038652.1"/>
    <property type="gene ID" value="ENSBIXG00000022550.1"/>
</dbReference>
<reference evidence="3 4" key="1">
    <citation type="submission" date="2018-11" db="EMBL/GenBank/DDBJ databases">
        <title>Haplotype-resolved cattle genomes.</title>
        <authorList>
            <person name="Low W.Y."/>
            <person name="Tearle R."/>
            <person name="Bickhart D.M."/>
            <person name="Rosen B.D."/>
            <person name="Koren S."/>
            <person name="Rhie A."/>
            <person name="Hiendleder S."/>
            <person name="Phillippy A.M."/>
            <person name="Smith T.P.L."/>
            <person name="Williams J.L."/>
        </authorList>
    </citation>
    <scope>NUCLEOTIDE SEQUENCE [LARGE SCALE GENOMIC DNA]</scope>
</reference>
<keyword evidence="1" id="KW-1133">Transmembrane helix</keyword>
<dbReference type="InterPro" id="IPR025209">
    <property type="entry name" value="DUF4209"/>
</dbReference>
<evidence type="ECO:0000256" key="1">
    <source>
        <dbReference type="SAM" id="Phobius"/>
    </source>
</evidence>
<dbReference type="AlphaFoldDB" id="A0A4W2EPG7"/>
<feature type="domain" description="DUF4209" evidence="2">
    <location>
        <begin position="146"/>
        <end position="189"/>
    </location>
</feature>
<keyword evidence="1" id="KW-0812">Transmembrane</keyword>
<organism evidence="3 4">
    <name type="scientific">Bos indicus x Bos taurus</name>
    <name type="common">Hybrid cattle</name>
    <dbReference type="NCBI Taxonomy" id="30522"/>
    <lineage>
        <taxon>Eukaryota</taxon>
        <taxon>Metazoa</taxon>
        <taxon>Chordata</taxon>
        <taxon>Craniata</taxon>
        <taxon>Vertebrata</taxon>
        <taxon>Euteleostomi</taxon>
        <taxon>Mammalia</taxon>
        <taxon>Eutheria</taxon>
        <taxon>Laurasiatheria</taxon>
        <taxon>Artiodactyla</taxon>
        <taxon>Ruminantia</taxon>
        <taxon>Pecora</taxon>
        <taxon>Bovidae</taxon>
        <taxon>Bovinae</taxon>
        <taxon>Bos</taxon>
    </lineage>
</organism>
<dbReference type="PANTHER" id="PTHR31701">
    <property type="entry name" value="ENDOPLASMIC RETICULUM MEMBRANE-ASSOCIATED RNA DEGRADATION PROTEIN"/>
    <property type="match status" value="1"/>
</dbReference>
<sequence>MESFTSDRRPSLVAQLPAVQSHPSFAMELSYLPTGPLDVWPGSGVSWGVPSTCGSGASAPLVSPLPAVRLSRVWREYSVSLRGRPQGERVRNTSRKRLARVLGTHGFVPVGFRALHSWCPRFRGGKLTWSQLGWLLSNPVPCPPQMDVLKVFVGSPRGLNLRNVLWHGFAAPQEVPPKYCSMMVLLTAGLGQLLTGFLQQTNFTLAHRPFVTLTSLEDLIVFPDVTSEVLSVLEEVMKKSTFILKIMLPYWEVALTKLKSHRFADCAILLLMQLETGLRRVFAEVNECPKRLLTAEEFLWDFLNHQEGPRLRDRLSHGEVSLPEFPKEAASQLLAFCFVLLLRFIDEDLLAVFKEKAAVGSLINLAGTYVSRCHPASQLKKQVLSCEGSVGAWPLLPLPEEAEREPVRSEGDSETDVCSSLITEIVAELCCHVPETHRAAHLPGPLPPEEWPRLLHVLCSIPVQTLFCPRAVLEVLAVLRRVSVHCRRVCGQVAVCVELRRRQWEDRSLRSRQRRNYLRLVRSMKLLSPMLYLILLLIALELINIHMVLGKNASEYQQYLRFLKCILQYTENLAACTRQDRNKWDDAVRLTHTALLKIWTFIEKKQMLMHLAEKSTIKVV</sequence>
<evidence type="ECO:0000259" key="2">
    <source>
        <dbReference type="Pfam" id="PF13910"/>
    </source>
</evidence>
<dbReference type="Proteomes" id="UP000314981">
    <property type="component" value="Chromosome 9"/>
</dbReference>